<dbReference type="InterPro" id="IPR001878">
    <property type="entry name" value="Znf_CCHC"/>
</dbReference>
<dbReference type="SMART" id="SM00343">
    <property type="entry name" value="ZnF_C2HC"/>
    <property type="match status" value="3"/>
</dbReference>
<keyword evidence="1" id="KW-0479">Metal-binding</keyword>
<evidence type="ECO:0000256" key="1">
    <source>
        <dbReference type="PROSITE-ProRule" id="PRU00047"/>
    </source>
</evidence>
<sequence>MQRILSASVLSSLRATALRRAGACPAVPHAGVPAAVVLRSVLSSVRDYSFGRNNPGLSSIDGYETEFEEIQEDAPEPWQKESNDQYAERLKNSRCFLCNEYGHIARACPTNPVNGDNSRLPGGREPRCYNCGEIGHISPECDKPRRDRTLLICYNCGEDGHTSSACPHP</sequence>
<dbReference type="Proteomes" id="UP001498771">
    <property type="component" value="Unassembled WGS sequence"/>
</dbReference>
<keyword evidence="1" id="KW-0862">Zinc</keyword>
<dbReference type="GeneID" id="90036211"/>
<proteinExistence type="predicted"/>
<gene>
    <name evidence="3" type="ORF">BZA70DRAFT_250578</name>
</gene>
<dbReference type="InterPro" id="IPR036875">
    <property type="entry name" value="Znf_CCHC_sf"/>
</dbReference>
<comment type="caution">
    <text evidence="3">The sequence shown here is derived from an EMBL/GenBank/DDBJ whole genome shotgun (WGS) entry which is preliminary data.</text>
</comment>
<dbReference type="Gene3D" id="4.10.60.10">
    <property type="entry name" value="Zinc finger, CCHC-type"/>
    <property type="match status" value="2"/>
</dbReference>
<organism evidence="3 4">
    <name type="scientific">Myxozyma melibiosi</name>
    <dbReference type="NCBI Taxonomy" id="54550"/>
    <lineage>
        <taxon>Eukaryota</taxon>
        <taxon>Fungi</taxon>
        <taxon>Dikarya</taxon>
        <taxon>Ascomycota</taxon>
        <taxon>Saccharomycotina</taxon>
        <taxon>Lipomycetes</taxon>
        <taxon>Lipomycetales</taxon>
        <taxon>Lipomycetaceae</taxon>
        <taxon>Myxozyma</taxon>
    </lineage>
</organism>
<dbReference type="RefSeq" id="XP_064766643.1">
    <property type="nucleotide sequence ID" value="XM_064910699.1"/>
</dbReference>
<dbReference type="InterPro" id="IPR051714">
    <property type="entry name" value="Znf_CCHC_NABP"/>
</dbReference>
<dbReference type="Pfam" id="PF00098">
    <property type="entry name" value="zf-CCHC"/>
    <property type="match status" value="3"/>
</dbReference>
<evidence type="ECO:0000259" key="2">
    <source>
        <dbReference type="PROSITE" id="PS50158"/>
    </source>
</evidence>
<keyword evidence="4" id="KW-1185">Reference proteome</keyword>
<dbReference type="EMBL" id="JBBJBU010000011">
    <property type="protein sequence ID" value="KAK7203610.1"/>
    <property type="molecule type" value="Genomic_DNA"/>
</dbReference>
<dbReference type="SUPFAM" id="SSF57756">
    <property type="entry name" value="Retrovirus zinc finger-like domains"/>
    <property type="match status" value="2"/>
</dbReference>
<reference evidence="3 4" key="1">
    <citation type="submission" date="2024-03" db="EMBL/GenBank/DDBJ databases">
        <title>Genome-scale model development and genomic sequencing of the oleaginous clade Lipomyces.</title>
        <authorList>
            <consortium name="Lawrence Berkeley National Laboratory"/>
            <person name="Czajka J.J."/>
            <person name="Han Y."/>
            <person name="Kim J."/>
            <person name="Mondo S.J."/>
            <person name="Hofstad B.A."/>
            <person name="Robles A."/>
            <person name="Haridas S."/>
            <person name="Riley R."/>
            <person name="LaButti K."/>
            <person name="Pangilinan J."/>
            <person name="Andreopoulos W."/>
            <person name="Lipzen A."/>
            <person name="Yan J."/>
            <person name="Wang M."/>
            <person name="Ng V."/>
            <person name="Grigoriev I.V."/>
            <person name="Spatafora J.W."/>
            <person name="Magnuson J.K."/>
            <person name="Baker S.E."/>
            <person name="Pomraning K.R."/>
        </authorList>
    </citation>
    <scope>NUCLEOTIDE SEQUENCE [LARGE SCALE GENOMIC DNA]</scope>
    <source>
        <strain evidence="3 4">Phaff 52-87</strain>
    </source>
</reference>
<evidence type="ECO:0000313" key="4">
    <source>
        <dbReference type="Proteomes" id="UP001498771"/>
    </source>
</evidence>
<keyword evidence="1" id="KW-0863">Zinc-finger</keyword>
<feature type="domain" description="CCHC-type" evidence="2">
    <location>
        <begin position="94"/>
        <end position="109"/>
    </location>
</feature>
<feature type="domain" description="CCHC-type" evidence="2">
    <location>
        <begin position="127"/>
        <end position="143"/>
    </location>
</feature>
<name>A0ABR1F182_9ASCO</name>
<dbReference type="PROSITE" id="PS50158">
    <property type="entry name" value="ZF_CCHC"/>
    <property type="match status" value="3"/>
</dbReference>
<feature type="domain" description="CCHC-type" evidence="2">
    <location>
        <begin position="153"/>
        <end position="167"/>
    </location>
</feature>
<evidence type="ECO:0000313" key="3">
    <source>
        <dbReference type="EMBL" id="KAK7203610.1"/>
    </source>
</evidence>
<dbReference type="PANTHER" id="PTHR23002">
    <property type="entry name" value="ZINC FINGER CCHC DOMAIN CONTAINING PROTEIN"/>
    <property type="match status" value="1"/>
</dbReference>
<accession>A0ABR1F182</accession>
<feature type="non-terminal residue" evidence="3">
    <location>
        <position position="169"/>
    </location>
</feature>
<protein>
    <recommendedName>
        <fullName evidence="2">CCHC-type domain-containing protein</fullName>
    </recommendedName>
</protein>